<dbReference type="SUPFAM" id="SSF53218">
    <property type="entry name" value="Molybdenum cofactor biosynthesis proteins"/>
    <property type="match status" value="1"/>
</dbReference>
<dbReference type="InterPro" id="IPR041424">
    <property type="entry name" value="CinA_KH"/>
</dbReference>
<sequence>MTKTKAEILTIGDEILYGQLLDTNSQWMSAELDSIGIKTIRKTTVSDSREDILTAFREAELRADIILITGGLGPTNDDLTKPCLSEYFDSPIVMNEQALKELTEFFSSKGRELNEVNRLQAALPECSDMISNPLGTACGIWIHRNGKVFVSMPGVPHEMKRMMTDTVIPRLQQTYQTDVIYHKIIKTIGIGESWLAELIKEWEDNLPKHIKLAYLPSMGEVKLRLTAIGDDLDALKSEVQSQIDKLLSCAEKYIYGYDNDRIEGAVGSMLVKYGKTIALAESCTGGYVSHLITSVAGSSEYYRGSIIPYHNDVKIHNLGVKEDTLKAHGAVSEETVYEMANRVREQFNADIGVATSGVAGPSGGTPEKPVGTVWIAYADREQTITRKLQLWKDRRINIEATAIALLNLIRITLPKSIEIKE</sequence>
<dbReference type="Proteomes" id="UP000011135">
    <property type="component" value="Unassembled WGS sequence"/>
</dbReference>
<dbReference type="SUPFAM" id="SSF142433">
    <property type="entry name" value="CinA-like"/>
    <property type="match status" value="1"/>
</dbReference>
<dbReference type="Pfam" id="PF00994">
    <property type="entry name" value="MoCF_biosynth"/>
    <property type="match status" value="1"/>
</dbReference>
<comment type="similarity">
    <text evidence="1">Belongs to the CinA family.</text>
</comment>
<proteinExistence type="inferred from homology"/>
<organism evidence="3 4">
    <name type="scientific">Fulvivirga imtechensis AK7</name>
    <dbReference type="NCBI Taxonomy" id="1237149"/>
    <lineage>
        <taxon>Bacteria</taxon>
        <taxon>Pseudomonadati</taxon>
        <taxon>Bacteroidota</taxon>
        <taxon>Cytophagia</taxon>
        <taxon>Cytophagales</taxon>
        <taxon>Fulvivirgaceae</taxon>
        <taxon>Fulvivirga</taxon>
    </lineage>
</organism>
<dbReference type="EMBL" id="AMZN01000004">
    <property type="protein sequence ID" value="ELR73538.1"/>
    <property type="molecule type" value="Genomic_DNA"/>
</dbReference>
<dbReference type="Gene3D" id="3.90.950.20">
    <property type="entry name" value="CinA-like"/>
    <property type="match status" value="1"/>
</dbReference>
<dbReference type="PIRSF" id="PIRSF006728">
    <property type="entry name" value="CinA"/>
    <property type="match status" value="1"/>
</dbReference>
<dbReference type="Pfam" id="PF18146">
    <property type="entry name" value="CinA_KH"/>
    <property type="match status" value="1"/>
</dbReference>
<dbReference type="RefSeq" id="WP_009577758.1">
    <property type="nucleotide sequence ID" value="NZ_AMZN01000004.1"/>
</dbReference>
<dbReference type="InterPro" id="IPR050101">
    <property type="entry name" value="CinA"/>
</dbReference>
<dbReference type="InterPro" id="IPR036425">
    <property type="entry name" value="MoaB/Mog-like_dom_sf"/>
</dbReference>
<dbReference type="NCBIfam" id="TIGR00199">
    <property type="entry name" value="PncC_domain"/>
    <property type="match status" value="1"/>
</dbReference>
<gene>
    <name evidence="3" type="ORF">C900_02623</name>
</gene>
<dbReference type="HAMAP" id="MF_00226_B">
    <property type="entry name" value="CinA_B"/>
    <property type="match status" value="1"/>
</dbReference>
<dbReference type="Gene3D" id="3.30.70.2860">
    <property type="match status" value="1"/>
</dbReference>
<evidence type="ECO:0000256" key="1">
    <source>
        <dbReference type="HAMAP-Rule" id="MF_00226"/>
    </source>
</evidence>
<dbReference type="InterPro" id="IPR036653">
    <property type="entry name" value="CinA-like_C"/>
</dbReference>
<comment type="caution">
    <text evidence="3">The sequence shown here is derived from an EMBL/GenBank/DDBJ whole genome shotgun (WGS) entry which is preliminary data.</text>
</comment>
<evidence type="ECO:0000313" key="3">
    <source>
        <dbReference type="EMBL" id="ELR73538.1"/>
    </source>
</evidence>
<dbReference type="CDD" id="cd00885">
    <property type="entry name" value="cinA"/>
    <property type="match status" value="1"/>
</dbReference>
<dbReference type="eggNOG" id="COG1058">
    <property type="taxonomic scope" value="Bacteria"/>
</dbReference>
<dbReference type="Gene3D" id="3.40.980.10">
    <property type="entry name" value="MoaB/Mog-like domain"/>
    <property type="match status" value="1"/>
</dbReference>
<keyword evidence="4" id="KW-1185">Reference proteome</keyword>
<dbReference type="PANTHER" id="PTHR13939:SF0">
    <property type="entry name" value="NMN AMIDOHYDROLASE-LIKE PROTEIN YFAY"/>
    <property type="match status" value="1"/>
</dbReference>
<evidence type="ECO:0000313" key="4">
    <source>
        <dbReference type="Proteomes" id="UP000011135"/>
    </source>
</evidence>
<dbReference type="Pfam" id="PF02464">
    <property type="entry name" value="CinA"/>
    <property type="match status" value="1"/>
</dbReference>
<name>L8JZF2_9BACT</name>
<dbReference type="SMART" id="SM00852">
    <property type="entry name" value="MoCF_biosynth"/>
    <property type="match status" value="1"/>
</dbReference>
<reference evidence="3 4" key="1">
    <citation type="submission" date="2012-12" db="EMBL/GenBank/DDBJ databases">
        <title>Genome assembly of Fulvivirga imtechensis AK7.</title>
        <authorList>
            <person name="Nupur N."/>
            <person name="Khatri I."/>
            <person name="Kumar R."/>
            <person name="Subramanian S."/>
            <person name="Pinnaka A."/>
        </authorList>
    </citation>
    <scope>NUCLEOTIDE SEQUENCE [LARGE SCALE GENOMIC DNA]</scope>
    <source>
        <strain evidence="3 4">AK7</strain>
    </source>
</reference>
<feature type="domain" description="MoaB/Mog" evidence="2">
    <location>
        <begin position="7"/>
        <end position="174"/>
    </location>
</feature>
<dbReference type="NCBIfam" id="TIGR00200">
    <property type="entry name" value="cinA_nterm"/>
    <property type="match status" value="1"/>
</dbReference>
<dbReference type="InterPro" id="IPR008135">
    <property type="entry name" value="Competence-induced_CinA"/>
</dbReference>
<dbReference type="eggNOG" id="COG1546">
    <property type="taxonomic scope" value="Bacteria"/>
</dbReference>
<dbReference type="AlphaFoldDB" id="L8JZF2"/>
<dbReference type="PATRIC" id="fig|1237149.3.peg.314"/>
<dbReference type="InterPro" id="IPR008136">
    <property type="entry name" value="CinA_C"/>
</dbReference>
<protein>
    <recommendedName>
        <fullName evidence="1">CinA-like protein</fullName>
    </recommendedName>
</protein>
<dbReference type="OrthoDB" id="9801454at2"/>
<dbReference type="InterPro" id="IPR001453">
    <property type="entry name" value="MoaB/Mog_dom"/>
</dbReference>
<dbReference type="STRING" id="1237149.C900_02623"/>
<accession>L8JZF2</accession>
<dbReference type="PANTHER" id="PTHR13939">
    <property type="entry name" value="NICOTINAMIDE-NUCLEOTIDE AMIDOHYDROLASE PNCC"/>
    <property type="match status" value="1"/>
</dbReference>
<evidence type="ECO:0000259" key="2">
    <source>
        <dbReference type="SMART" id="SM00852"/>
    </source>
</evidence>
<dbReference type="NCBIfam" id="NF001813">
    <property type="entry name" value="PRK00549.1"/>
    <property type="match status" value="1"/>
</dbReference>
<dbReference type="NCBIfam" id="TIGR00177">
    <property type="entry name" value="molyb_syn"/>
    <property type="match status" value="1"/>
</dbReference>